<organism evidence="1 2">
    <name type="scientific">Fusarium mexicanum</name>
    <dbReference type="NCBI Taxonomy" id="751941"/>
    <lineage>
        <taxon>Eukaryota</taxon>
        <taxon>Fungi</taxon>
        <taxon>Dikarya</taxon>
        <taxon>Ascomycota</taxon>
        <taxon>Pezizomycotina</taxon>
        <taxon>Sordariomycetes</taxon>
        <taxon>Hypocreomycetidae</taxon>
        <taxon>Hypocreales</taxon>
        <taxon>Nectriaceae</taxon>
        <taxon>Fusarium</taxon>
        <taxon>Fusarium fujikuroi species complex</taxon>
    </lineage>
</organism>
<sequence length="104" mass="11805">MKEKALALDADVMPRLGKKRYFEIVKLLLRSHNMDEKPEEAVNKVRRTLTYPTSLINNDDMQQFLNSQSMLYGTFNSSALRTSARSRLSVFQACRDCGSSAARA</sequence>
<evidence type="ECO:0000313" key="2">
    <source>
        <dbReference type="Proteomes" id="UP000522262"/>
    </source>
</evidence>
<keyword evidence="2" id="KW-1185">Reference proteome</keyword>
<dbReference type="AlphaFoldDB" id="A0A8H5I6J6"/>
<dbReference type="EMBL" id="JAAOAM010000495">
    <property type="protein sequence ID" value="KAF5530270.1"/>
    <property type="molecule type" value="Genomic_DNA"/>
</dbReference>
<proteinExistence type="predicted"/>
<gene>
    <name evidence="1" type="ORF">FMEXI_13656</name>
</gene>
<evidence type="ECO:0000313" key="1">
    <source>
        <dbReference type="EMBL" id="KAF5530270.1"/>
    </source>
</evidence>
<dbReference type="Proteomes" id="UP000522262">
    <property type="component" value="Unassembled WGS sequence"/>
</dbReference>
<comment type="caution">
    <text evidence="1">The sequence shown here is derived from an EMBL/GenBank/DDBJ whole genome shotgun (WGS) entry which is preliminary data.</text>
</comment>
<accession>A0A8H5I6J6</accession>
<name>A0A8H5I6J6_9HYPO</name>
<protein>
    <submittedName>
        <fullName evidence="1">Uncharacterized protein</fullName>
    </submittedName>
</protein>
<reference evidence="1 2" key="1">
    <citation type="submission" date="2020-05" db="EMBL/GenBank/DDBJ databases">
        <title>Identification and distribution of gene clusters putatively required for synthesis of sphingolipid metabolism inhibitors in phylogenetically diverse species of the filamentous fungus Fusarium.</title>
        <authorList>
            <person name="Kim H.-S."/>
            <person name="Busman M."/>
            <person name="Brown D.W."/>
            <person name="Divon H."/>
            <person name="Uhlig S."/>
            <person name="Proctor R.H."/>
        </authorList>
    </citation>
    <scope>NUCLEOTIDE SEQUENCE [LARGE SCALE GENOMIC DNA]</scope>
    <source>
        <strain evidence="1 2">NRRL 53147</strain>
    </source>
</reference>